<keyword evidence="1" id="KW-0488">Methylation</keyword>
<feature type="region of interest" description="Disordered" evidence="6">
    <location>
        <begin position="89"/>
        <end position="139"/>
    </location>
</feature>
<dbReference type="PANTHER" id="PTHR45868">
    <property type="entry name" value="HEAVY METAL-ASSOCIATED ISOPRENYLATED PLANT PROTEIN 33-RELATED"/>
    <property type="match status" value="1"/>
</dbReference>
<dbReference type="Gene3D" id="3.30.70.100">
    <property type="match status" value="2"/>
</dbReference>
<name>A0AAV5K5L2_9ROSI</name>
<feature type="compositionally biased region" description="Polar residues" evidence="6">
    <location>
        <begin position="233"/>
        <end position="249"/>
    </location>
</feature>
<gene>
    <name evidence="8" type="ORF">SLEP1_g28852</name>
</gene>
<feature type="region of interest" description="Disordered" evidence="6">
    <location>
        <begin position="1"/>
        <end position="22"/>
    </location>
</feature>
<sequence length="283" mass="30741">MAITVPSPKVKPAPKPAESKPEPLEYKTVLKVTGHCACEGCKKRLEKILTIKGVHTVDIDLGEQKVTVKGNVDSETLIKELKKKISKHIELWPQGDQEQKEQGKGKSEQKSSGEKGNSTTGVPSPKGKPEPKPAESKPEPLKYKTWELKVPLYCGRCEKKVKEILTKIEGVHTVNIDFKGQKATVVGNVDSETLIKELIKKTSKHVELWPQGDQEQKEQGKGKSEKVKAELNQGVTSPAGSQSPVSESESGGKKSGGGGGGKKKKDKGLKGNSTKNEVQVRVR</sequence>
<evidence type="ECO:0000256" key="1">
    <source>
        <dbReference type="ARBA" id="ARBA00022481"/>
    </source>
</evidence>
<keyword evidence="4" id="KW-0636">Prenylation</keyword>
<dbReference type="PROSITE" id="PS50846">
    <property type="entry name" value="HMA_2"/>
    <property type="match status" value="2"/>
</dbReference>
<evidence type="ECO:0000256" key="4">
    <source>
        <dbReference type="ARBA" id="ARBA00023289"/>
    </source>
</evidence>
<evidence type="ECO:0000313" key="8">
    <source>
        <dbReference type="EMBL" id="GKV18476.1"/>
    </source>
</evidence>
<evidence type="ECO:0000313" key="9">
    <source>
        <dbReference type="Proteomes" id="UP001054252"/>
    </source>
</evidence>
<evidence type="ECO:0000259" key="7">
    <source>
        <dbReference type="PROSITE" id="PS50846"/>
    </source>
</evidence>
<reference evidence="8 9" key="1">
    <citation type="journal article" date="2021" name="Commun. Biol.">
        <title>The genome of Shorea leprosula (Dipterocarpaceae) highlights the ecological relevance of drought in aseasonal tropical rainforests.</title>
        <authorList>
            <person name="Ng K.K.S."/>
            <person name="Kobayashi M.J."/>
            <person name="Fawcett J.A."/>
            <person name="Hatakeyama M."/>
            <person name="Paape T."/>
            <person name="Ng C.H."/>
            <person name="Ang C.C."/>
            <person name="Tnah L.H."/>
            <person name="Lee C.T."/>
            <person name="Nishiyama T."/>
            <person name="Sese J."/>
            <person name="O'Brien M.J."/>
            <person name="Copetti D."/>
            <person name="Mohd Noor M.I."/>
            <person name="Ong R.C."/>
            <person name="Putra M."/>
            <person name="Sireger I.Z."/>
            <person name="Indrioko S."/>
            <person name="Kosugi Y."/>
            <person name="Izuno A."/>
            <person name="Isagi Y."/>
            <person name="Lee S.L."/>
            <person name="Shimizu K.K."/>
        </authorList>
    </citation>
    <scope>NUCLEOTIDE SEQUENCE [LARGE SCALE GENOMIC DNA]</scope>
    <source>
        <strain evidence="8">214</strain>
    </source>
</reference>
<keyword evidence="9" id="KW-1185">Reference proteome</keyword>
<comment type="similarity">
    <text evidence="5">Belongs to the HIPP family.</text>
</comment>
<feature type="compositionally biased region" description="Basic and acidic residues" evidence="6">
    <location>
        <begin position="127"/>
        <end position="139"/>
    </location>
</feature>
<dbReference type="SUPFAM" id="SSF55008">
    <property type="entry name" value="HMA, heavy metal-associated domain"/>
    <property type="match status" value="2"/>
</dbReference>
<feature type="compositionally biased region" description="Basic and acidic residues" evidence="6">
    <location>
        <begin position="97"/>
        <end position="113"/>
    </location>
</feature>
<keyword evidence="3" id="KW-0449">Lipoprotein</keyword>
<organism evidence="8 9">
    <name type="scientific">Rubroshorea leprosula</name>
    <dbReference type="NCBI Taxonomy" id="152421"/>
    <lineage>
        <taxon>Eukaryota</taxon>
        <taxon>Viridiplantae</taxon>
        <taxon>Streptophyta</taxon>
        <taxon>Embryophyta</taxon>
        <taxon>Tracheophyta</taxon>
        <taxon>Spermatophyta</taxon>
        <taxon>Magnoliopsida</taxon>
        <taxon>eudicotyledons</taxon>
        <taxon>Gunneridae</taxon>
        <taxon>Pentapetalae</taxon>
        <taxon>rosids</taxon>
        <taxon>malvids</taxon>
        <taxon>Malvales</taxon>
        <taxon>Dipterocarpaceae</taxon>
        <taxon>Rubroshorea</taxon>
    </lineage>
</organism>
<feature type="domain" description="HMA" evidence="7">
    <location>
        <begin position="25"/>
        <end position="90"/>
    </location>
</feature>
<dbReference type="PANTHER" id="PTHR45868:SF69">
    <property type="entry name" value="HEAVY METAL-ASSOCIATED ISOPRENYLATED PLANT PROTEIN 35"/>
    <property type="match status" value="1"/>
</dbReference>
<dbReference type="InterPro" id="IPR036163">
    <property type="entry name" value="HMA_dom_sf"/>
</dbReference>
<dbReference type="CDD" id="cd00371">
    <property type="entry name" value="HMA"/>
    <property type="match status" value="2"/>
</dbReference>
<protein>
    <recommendedName>
        <fullName evidence="7">HMA domain-containing protein</fullName>
    </recommendedName>
</protein>
<evidence type="ECO:0000256" key="3">
    <source>
        <dbReference type="ARBA" id="ARBA00023288"/>
    </source>
</evidence>
<dbReference type="EMBL" id="BPVZ01000050">
    <property type="protein sequence ID" value="GKV18476.1"/>
    <property type="molecule type" value="Genomic_DNA"/>
</dbReference>
<dbReference type="Proteomes" id="UP001054252">
    <property type="component" value="Unassembled WGS sequence"/>
</dbReference>
<dbReference type="InterPro" id="IPR006121">
    <property type="entry name" value="HMA_dom"/>
</dbReference>
<feature type="compositionally biased region" description="Basic and acidic residues" evidence="6">
    <location>
        <begin position="214"/>
        <end position="229"/>
    </location>
</feature>
<evidence type="ECO:0000256" key="6">
    <source>
        <dbReference type="SAM" id="MobiDB-lite"/>
    </source>
</evidence>
<keyword evidence="2" id="KW-0479">Metal-binding</keyword>
<accession>A0AAV5K5L2</accession>
<dbReference type="GO" id="GO:0046872">
    <property type="term" value="F:metal ion binding"/>
    <property type="evidence" value="ECO:0007669"/>
    <property type="project" value="UniProtKB-KW"/>
</dbReference>
<evidence type="ECO:0000256" key="2">
    <source>
        <dbReference type="ARBA" id="ARBA00022723"/>
    </source>
</evidence>
<proteinExistence type="inferred from homology"/>
<dbReference type="AlphaFoldDB" id="A0AAV5K5L2"/>
<comment type="caution">
    <text evidence="8">The sequence shown here is derived from an EMBL/GenBank/DDBJ whole genome shotgun (WGS) entry which is preliminary data.</text>
</comment>
<dbReference type="Pfam" id="PF00403">
    <property type="entry name" value="HMA"/>
    <property type="match status" value="2"/>
</dbReference>
<evidence type="ECO:0000256" key="5">
    <source>
        <dbReference type="ARBA" id="ARBA00024045"/>
    </source>
</evidence>
<feature type="region of interest" description="Disordered" evidence="6">
    <location>
        <begin position="204"/>
        <end position="283"/>
    </location>
</feature>
<feature type="domain" description="HMA" evidence="7">
    <location>
        <begin position="143"/>
        <end position="207"/>
    </location>
</feature>